<dbReference type="GO" id="GO:1901137">
    <property type="term" value="P:carbohydrate derivative biosynthetic process"/>
    <property type="evidence" value="ECO:0007669"/>
    <property type="project" value="UniProtKB-ARBA"/>
</dbReference>
<dbReference type="SUPFAM" id="SSF53756">
    <property type="entry name" value="UDP-Glycosyltransferase/glycogen phosphorylase"/>
    <property type="match status" value="1"/>
</dbReference>
<dbReference type="GO" id="GO:0016757">
    <property type="term" value="F:glycosyltransferase activity"/>
    <property type="evidence" value="ECO:0007669"/>
    <property type="project" value="UniProtKB-KW"/>
</dbReference>
<evidence type="ECO:0000313" key="7">
    <source>
        <dbReference type="EMBL" id="NEM90337.1"/>
    </source>
</evidence>
<sequence>MQGNPHTVTDVPESTSDLEISTGPDPKPPLTVVIGADTFAPEINGSATFSASLAAGLARRGHTVHIVAPAGSYRGWGTYREVHAGEELTVHRLFSARWYPHPWLRFALPWRIQKNSARILDEVKPDVVHFQSNIVVGRGLSEQALKRGIRLIATNHVMPENLLEHSPIPERFQEAAVKAYWASAEKIYGRAQAMTTPTRRAADYLEQNTNLRGVIAISCGIDAHKYTPSFEPRTENLIVFVGRVTGEKQIDVLIKAFARLDPSLRARLEIVGGGEIEHQLKHLAQTLGVADRVTFAGYVSDEYLRNALTRATVFAMPSIAELQSIATMEALASALPVVGANAMALPHLVHDGENGYLFEPGNVDEMAARLTDVLTMPEDELQKFKRESLSIVQAHDIQRTLATFEALYRGEQVTEPLIEEPLRTRSVWRERLAARVRNRRAGSLAAAERS</sequence>
<comment type="caution">
    <text evidence="7">The sequence shown here is derived from an EMBL/GenBank/DDBJ whole genome shotgun (WGS) entry which is preliminary data.</text>
</comment>
<dbReference type="InterPro" id="IPR001296">
    <property type="entry name" value="Glyco_trans_1"/>
</dbReference>
<dbReference type="InterPro" id="IPR028098">
    <property type="entry name" value="Glyco_trans_4-like_N"/>
</dbReference>
<dbReference type="Pfam" id="PF13439">
    <property type="entry name" value="Glyco_transf_4"/>
    <property type="match status" value="1"/>
</dbReference>
<keyword evidence="3 7" id="KW-0808">Transferase</keyword>
<dbReference type="InterPro" id="IPR050194">
    <property type="entry name" value="Glycosyltransferase_grp1"/>
</dbReference>
<dbReference type="Gene3D" id="3.40.50.2000">
    <property type="entry name" value="Glycogen Phosphorylase B"/>
    <property type="match status" value="2"/>
</dbReference>
<proteinExistence type="predicted"/>
<dbReference type="Proteomes" id="UP000479756">
    <property type="component" value="Unassembled WGS sequence"/>
</dbReference>
<gene>
    <name evidence="7" type="ORF">G3T37_03095</name>
</gene>
<evidence type="ECO:0000256" key="1">
    <source>
        <dbReference type="ARBA" id="ARBA00021292"/>
    </source>
</evidence>
<dbReference type="EMBL" id="JAAGWZ010000001">
    <property type="protein sequence ID" value="NEM90337.1"/>
    <property type="molecule type" value="Genomic_DNA"/>
</dbReference>
<feature type="domain" description="Glycosyl transferase family 1" evidence="5">
    <location>
        <begin position="231"/>
        <end position="383"/>
    </location>
</feature>
<dbReference type="AlphaFoldDB" id="A0A7C9TNP5"/>
<keyword evidence="2" id="KW-0328">Glycosyltransferase</keyword>
<feature type="domain" description="Glycosyltransferase subfamily 4-like N-terminal" evidence="6">
    <location>
        <begin position="43"/>
        <end position="223"/>
    </location>
</feature>
<evidence type="ECO:0000256" key="2">
    <source>
        <dbReference type="ARBA" id="ARBA00022676"/>
    </source>
</evidence>
<dbReference type="PANTHER" id="PTHR45947">
    <property type="entry name" value="SULFOQUINOVOSYL TRANSFERASE SQD2"/>
    <property type="match status" value="1"/>
</dbReference>
<dbReference type="PANTHER" id="PTHR45947:SF3">
    <property type="entry name" value="SULFOQUINOVOSYL TRANSFERASE SQD2"/>
    <property type="match status" value="1"/>
</dbReference>
<evidence type="ECO:0000256" key="4">
    <source>
        <dbReference type="SAM" id="MobiDB-lite"/>
    </source>
</evidence>
<feature type="compositionally biased region" description="Polar residues" evidence="4">
    <location>
        <begin position="1"/>
        <end position="19"/>
    </location>
</feature>
<reference evidence="7 8" key="1">
    <citation type="journal article" date="2014" name="Int. J. Syst. Evol. Microbiol.">
        <title>Description of Galbitalea soli gen. nov., sp. nov., and Frondihabitans sucicola sp. nov.</title>
        <authorList>
            <person name="Kim S.J."/>
            <person name="Lim J.M."/>
            <person name="Ahn J.H."/>
            <person name="Weon H.Y."/>
            <person name="Hamada M."/>
            <person name="Suzuki K."/>
            <person name="Ahn T.Y."/>
            <person name="Kwon S.W."/>
        </authorList>
    </citation>
    <scope>NUCLEOTIDE SEQUENCE [LARGE SCALE GENOMIC DNA]</scope>
    <source>
        <strain evidence="7 8">NBRC 108727</strain>
    </source>
</reference>
<dbReference type="Pfam" id="PF00534">
    <property type="entry name" value="Glycos_transf_1"/>
    <property type="match status" value="1"/>
</dbReference>
<organism evidence="7 8">
    <name type="scientific">Galbitalea soli</name>
    <dbReference type="NCBI Taxonomy" id="1268042"/>
    <lineage>
        <taxon>Bacteria</taxon>
        <taxon>Bacillati</taxon>
        <taxon>Actinomycetota</taxon>
        <taxon>Actinomycetes</taxon>
        <taxon>Micrococcales</taxon>
        <taxon>Microbacteriaceae</taxon>
        <taxon>Galbitalea</taxon>
    </lineage>
</organism>
<name>A0A7C9TNP5_9MICO</name>
<protein>
    <recommendedName>
        <fullName evidence="1">D-inositol 3-phosphate glycosyltransferase</fullName>
    </recommendedName>
</protein>
<evidence type="ECO:0000259" key="5">
    <source>
        <dbReference type="Pfam" id="PF00534"/>
    </source>
</evidence>
<evidence type="ECO:0000313" key="8">
    <source>
        <dbReference type="Proteomes" id="UP000479756"/>
    </source>
</evidence>
<evidence type="ECO:0000259" key="6">
    <source>
        <dbReference type="Pfam" id="PF13439"/>
    </source>
</evidence>
<keyword evidence="8" id="KW-1185">Reference proteome</keyword>
<evidence type="ECO:0000256" key="3">
    <source>
        <dbReference type="ARBA" id="ARBA00022679"/>
    </source>
</evidence>
<feature type="region of interest" description="Disordered" evidence="4">
    <location>
        <begin position="1"/>
        <end position="27"/>
    </location>
</feature>
<accession>A0A7C9TNP5</accession>